<evidence type="ECO:0000259" key="3">
    <source>
        <dbReference type="PROSITE" id="PS50110"/>
    </source>
</evidence>
<dbReference type="GO" id="GO:0000160">
    <property type="term" value="P:phosphorelay signal transduction system"/>
    <property type="evidence" value="ECO:0007669"/>
    <property type="project" value="InterPro"/>
</dbReference>
<gene>
    <name evidence="4" type="ORF">ETD85_25235</name>
</gene>
<dbReference type="PANTHER" id="PTHR43214:SF43">
    <property type="entry name" value="TWO-COMPONENT RESPONSE REGULATOR"/>
    <property type="match status" value="1"/>
</dbReference>
<evidence type="ECO:0000313" key="4">
    <source>
        <dbReference type="EMBL" id="TMR31686.1"/>
    </source>
</evidence>
<evidence type="ECO:0000256" key="1">
    <source>
        <dbReference type="ARBA" id="ARBA00023125"/>
    </source>
</evidence>
<dbReference type="InterPro" id="IPR001789">
    <property type="entry name" value="Sig_transdc_resp-reg_receiver"/>
</dbReference>
<dbReference type="EMBL" id="VCKX01000080">
    <property type="protein sequence ID" value="TMR31686.1"/>
    <property type="molecule type" value="Genomic_DNA"/>
</dbReference>
<feature type="modified residue" description="4-aspartylphosphate" evidence="2">
    <location>
        <position position="69"/>
    </location>
</feature>
<proteinExistence type="predicted"/>
<dbReference type="SUPFAM" id="SSF52172">
    <property type="entry name" value="CheY-like"/>
    <property type="match status" value="1"/>
</dbReference>
<dbReference type="InterPro" id="IPR058245">
    <property type="entry name" value="NreC/VraR/RcsB-like_REC"/>
</dbReference>
<feature type="non-terminal residue" evidence="4">
    <location>
        <position position="82"/>
    </location>
</feature>
<organism evidence="4 5">
    <name type="scientific">Nonomuraea zeae</name>
    <dbReference type="NCBI Taxonomy" id="1642303"/>
    <lineage>
        <taxon>Bacteria</taxon>
        <taxon>Bacillati</taxon>
        <taxon>Actinomycetota</taxon>
        <taxon>Actinomycetes</taxon>
        <taxon>Streptosporangiales</taxon>
        <taxon>Streptosporangiaceae</taxon>
        <taxon>Nonomuraea</taxon>
    </lineage>
</organism>
<keyword evidence="5" id="KW-1185">Reference proteome</keyword>
<evidence type="ECO:0000313" key="5">
    <source>
        <dbReference type="Proteomes" id="UP000306628"/>
    </source>
</evidence>
<dbReference type="Pfam" id="PF00072">
    <property type="entry name" value="Response_reg"/>
    <property type="match status" value="1"/>
</dbReference>
<accession>A0A5S4GFE3</accession>
<dbReference type="AlphaFoldDB" id="A0A5S4GFE3"/>
<dbReference type="Gene3D" id="3.40.50.2300">
    <property type="match status" value="1"/>
</dbReference>
<dbReference type="OrthoDB" id="9808843at2"/>
<name>A0A5S4GFE3_9ACTN</name>
<dbReference type="GO" id="GO:0003677">
    <property type="term" value="F:DNA binding"/>
    <property type="evidence" value="ECO:0007669"/>
    <property type="project" value="UniProtKB-KW"/>
</dbReference>
<keyword evidence="2" id="KW-0597">Phosphoprotein</keyword>
<feature type="domain" description="Response regulatory" evidence="3">
    <location>
        <begin position="18"/>
        <end position="82"/>
    </location>
</feature>
<dbReference type="PROSITE" id="PS50110">
    <property type="entry name" value="RESPONSE_REGULATORY"/>
    <property type="match status" value="1"/>
</dbReference>
<dbReference type="InterPro" id="IPR011006">
    <property type="entry name" value="CheY-like_superfamily"/>
</dbReference>
<dbReference type="Proteomes" id="UP000306628">
    <property type="component" value="Unassembled WGS sequence"/>
</dbReference>
<keyword evidence="1" id="KW-0238">DNA-binding</keyword>
<dbReference type="CDD" id="cd17535">
    <property type="entry name" value="REC_NarL-like"/>
    <property type="match status" value="1"/>
</dbReference>
<reference evidence="4 5" key="1">
    <citation type="submission" date="2019-05" db="EMBL/GenBank/DDBJ databases">
        <title>Draft genome sequence of Nonomuraea zeae DSM 100528.</title>
        <authorList>
            <person name="Saricaoglu S."/>
            <person name="Isik K."/>
        </authorList>
    </citation>
    <scope>NUCLEOTIDE SEQUENCE [LARGE SCALE GENOMIC DNA]</scope>
    <source>
        <strain evidence="4 5">DSM 100528</strain>
    </source>
</reference>
<sequence length="82" mass="8713">MAEPTSGSMSGPTSGRIRAVVADDHYLVREGTRQLLEMSGEVSVVGAVGNADELLDAVRRLGPDVVITDIRMPGGEWRAGFE</sequence>
<dbReference type="PANTHER" id="PTHR43214">
    <property type="entry name" value="TWO-COMPONENT RESPONSE REGULATOR"/>
    <property type="match status" value="1"/>
</dbReference>
<protein>
    <submittedName>
        <fullName evidence="4">Response regulator transcription factor</fullName>
    </submittedName>
</protein>
<dbReference type="InterPro" id="IPR039420">
    <property type="entry name" value="WalR-like"/>
</dbReference>
<evidence type="ECO:0000256" key="2">
    <source>
        <dbReference type="PROSITE-ProRule" id="PRU00169"/>
    </source>
</evidence>
<comment type="caution">
    <text evidence="4">The sequence shown here is derived from an EMBL/GenBank/DDBJ whole genome shotgun (WGS) entry which is preliminary data.</text>
</comment>